<feature type="compositionally biased region" description="Basic and acidic residues" evidence="1">
    <location>
        <begin position="275"/>
        <end position="286"/>
    </location>
</feature>
<dbReference type="Proteomes" id="UP000828390">
    <property type="component" value="Unassembled WGS sequence"/>
</dbReference>
<feature type="region of interest" description="Disordered" evidence="1">
    <location>
        <begin position="383"/>
        <end position="413"/>
    </location>
</feature>
<comment type="caution">
    <text evidence="2">The sequence shown here is derived from an EMBL/GenBank/DDBJ whole genome shotgun (WGS) entry which is preliminary data.</text>
</comment>
<evidence type="ECO:0000256" key="1">
    <source>
        <dbReference type="SAM" id="MobiDB-lite"/>
    </source>
</evidence>
<dbReference type="EMBL" id="JAIWYP010000024">
    <property type="protein sequence ID" value="KAH3692249.1"/>
    <property type="molecule type" value="Genomic_DNA"/>
</dbReference>
<dbReference type="AlphaFoldDB" id="A0A9D3Y340"/>
<feature type="compositionally biased region" description="Acidic residues" evidence="1">
    <location>
        <begin position="287"/>
        <end position="296"/>
    </location>
</feature>
<reference evidence="2" key="2">
    <citation type="submission" date="2020-11" db="EMBL/GenBank/DDBJ databases">
        <authorList>
            <person name="McCartney M.A."/>
            <person name="Auch B."/>
            <person name="Kono T."/>
            <person name="Mallez S."/>
            <person name="Becker A."/>
            <person name="Gohl D.M."/>
            <person name="Silverstein K.A.T."/>
            <person name="Koren S."/>
            <person name="Bechman K.B."/>
            <person name="Herman A."/>
            <person name="Abrahante J.E."/>
            <person name="Garbe J."/>
        </authorList>
    </citation>
    <scope>NUCLEOTIDE SEQUENCE</scope>
    <source>
        <strain evidence="2">Duluth1</strain>
        <tissue evidence="2">Whole animal</tissue>
    </source>
</reference>
<keyword evidence="3" id="KW-1185">Reference proteome</keyword>
<gene>
    <name evidence="2" type="ORF">DPMN_191605</name>
</gene>
<feature type="region of interest" description="Disordered" evidence="1">
    <location>
        <begin position="275"/>
        <end position="329"/>
    </location>
</feature>
<reference evidence="2" key="1">
    <citation type="journal article" date="2019" name="bioRxiv">
        <title>The Genome of the Zebra Mussel, Dreissena polymorpha: A Resource for Invasive Species Research.</title>
        <authorList>
            <person name="McCartney M.A."/>
            <person name="Auch B."/>
            <person name="Kono T."/>
            <person name="Mallez S."/>
            <person name="Zhang Y."/>
            <person name="Obille A."/>
            <person name="Becker A."/>
            <person name="Abrahante J.E."/>
            <person name="Garbe J."/>
            <person name="Badalamenti J.P."/>
            <person name="Herman A."/>
            <person name="Mangelson H."/>
            <person name="Liachko I."/>
            <person name="Sullivan S."/>
            <person name="Sone E.D."/>
            <person name="Koren S."/>
            <person name="Silverstein K.A.T."/>
            <person name="Beckman K.B."/>
            <person name="Gohl D.M."/>
        </authorList>
    </citation>
    <scope>NUCLEOTIDE SEQUENCE</scope>
    <source>
        <strain evidence="2">Duluth1</strain>
        <tissue evidence="2">Whole animal</tissue>
    </source>
</reference>
<feature type="compositionally biased region" description="Basic and acidic residues" evidence="1">
    <location>
        <begin position="297"/>
        <end position="326"/>
    </location>
</feature>
<protein>
    <submittedName>
        <fullName evidence="2">Uncharacterized protein</fullName>
    </submittedName>
</protein>
<name>A0A9D3Y340_DREPO</name>
<proteinExistence type="predicted"/>
<feature type="compositionally biased region" description="Basic residues" evidence="1">
    <location>
        <begin position="387"/>
        <end position="398"/>
    </location>
</feature>
<evidence type="ECO:0000313" key="3">
    <source>
        <dbReference type="Proteomes" id="UP000828390"/>
    </source>
</evidence>
<organism evidence="2 3">
    <name type="scientific">Dreissena polymorpha</name>
    <name type="common">Zebra mussel</name>
    <name type="synonym">Mytilus polymorpha</name>
    <dbReference type="NCBI Taxonomy" id="45954"/>
    <lineage>
        <taxon>Eukaryota</taxon>
        <taxon>Metazoa</taxon>
        <taxon>Spiralia</taxon>
        <taxon>Lophotrochozoa</taxon>
        <taxon>Mollusca</taxon>
        <taxon>Bivalvia</taxon>
        <taxon>Autobranchia</taxon>
        <taxon>Heteroconchia</taxon>
        <taxon>Euheterodonta</taxon>
        <taxon>Imparidentia</taxon>
        <taxon>Neoheterodontei</taxon>
        <taxon>Myida</taxon>
        <taxon>Dreissenoidea</taxon>
        <taxon>Dreissenidae</taxon>
        <taxon>Dreissena</taxon>
    </lineage>
</organism>
<evidence type="ECO:0000313" key="2">
    <source>
        <dbReference type="EMBL" id="KAH3692249.1"/>
    </source>
</evidence>
<sequence length="609" mass="70678">MFTVIPRPLIIDHNVADKNVDVIDHNADQKPRKWTRDPNKASRKDSLSLPELLKQKDDLLEADMKNRKRIKELEKEREEVLTLFEPTYKENQALRGHILYGPATVKIRELQKERKELHDYVLKLTKEKNMLAGQLKEAMKKSNTVRNHIQMKNWKDTLDTAKRKNREREEKNSKSKIDAIVAKGQASERDLNDLQIEILESEIKSLQKSVNKLKKEKHEIDTFRRTCKVERKPTIMQDTVHDKINVDIEQFATRLKEMEGKHFNIRNVIEKAKQDKGIVTGEHESDSEFSDVDSPDFSEKDWEQRDQKIHEHTPNNGKHESAKKNDTALGRIDNESFQIWEKQKQKFIEDIQTFKKNKGKSNKNTHTAHGEFIQSRQLLTNESKGHQLTHKSGKKNPHKDKYGQAESMQNEVRKRPLSLDNRLKGKTTEKIADTKPKSQSLEDLRTIEKCDNNKSSTKISRVKMNSLPSPKTTEHTPRDGRANASFEEVDLPKIKPFLMHVHSISKERRFGRKQAQQGENQNSYDEILNELRSEQHKLGIQSASPDTATQSPNVTVCLSGKRRSAREHVNDGDRMNMTRYGGVNDVAFVPIRFMNEFKNVDVESLKVLF</sequence>
<accession>A0A9D3Y340</accession>